<evidence type="ECO:0000313" key="8">
    <source>
        <dbReference type="Proteomes" id="UP000791440"/>
    </source>
</evidence>
<dbReference type="PROSITE" id="PS50240">
    <property type="entry name" value="TRYPSIN_DOM"/>
    <property type="match status" value="1"/>
</dbReference>
<keyword evidence="3" id="KW-0378">Hydrolase</keyword>
<proteinExistence type="inferred from homology"/>
<evidence type="ECO:0000256" key="1">
    <source>
        <dbReference type="ARBA" id="ARBA00007664"/>
    </source>
</evidence>
<dbReference type="EMBL" id="JH668939">
    <property type="protein sequence ID" value="KAG6463106.1"/>
    <property type="molecule type" value="Genomic_DNA"/>
</dbReference>
<dbReference type="PANTHER" id="PTHR24276">
    <property type="entry name" value="POLYSERASE-RELATED"/>
    <property type="match status" value="1"/>
</dbReference>
<accession>A0A921ZTH8</accession>
<dbReference type="Proteomes" id="UP000791440">
    <property type="component" value="Unassembled WGS sequence"/>
</dbReference>
<reference evidence="7" key="2">
    <citation type="submission" date="2020-12" db="EMBL/GenBank/DDBJ databases">
        <authorList>
            <person name="Kanost M."/>
        </authorList>
    </citation>
    <scope>NUCLEOTIDE SEQUENCE</scope>
</reference>
<dbReference type="InterPro" id="IPR009003">
    <property type="entry name" value="Peptidase_S1_PA"/>
</dbReference>
<dbReference type="PANTHER" id="PTHR24276:SF91">
    <property type="entry name" value="AT26814P-RELATED"/>
    <property type="match status" value="1"/>
</dbReference>
<organism evidence="7 8">
    <name type="scientific">Manduca sexta</name>
    <name type="common">Tobacco hawkmoth</name>
    <name type="synonym">Tobacco hornworm</name>
    <dbReference type="NCBI Taxonomy" id="7130"/>
    <lineage>
        <taxon>Eukaryota</taxon>
        <taxon>Metazoa</taxon>
        <taxon>Ecdysozoa</taxon>
        <taxon>Arthropoda</taxon>
        <taxon>Hexapoda</taxon>
        <taxon>Insecta</taxon>
        <taxon>Pterygota</taxon>
        <taxon>Neoptera</taxon>
        <taxon>Endopterygota</taxon>
        <taxon>Lepidoptera</taxon>
        <taxon>Glossata</taxon>
        <taxon>Ditrysia</taxon>
        <taxon>Bombycoidea</taxon>
        <taxon>Sphingidae</taxon>
        <taxon>Sphinginae</taxon>
        <taxon>Sphingini</taxon>
        <taxon>Manduca</taxon>
    </lineage>
</organism>
<dbReference type="InterPro" id="IPR001314">
    <property type="entry name" value="Peptidase_S1A"/>
</dbReference>
<dbReference type="GO" id="GO:0004252">
    <property type="term" value="F:serine-type endopeptidase activity"/>
    <property type="evidence" value="ECO:0007669"/>
    <property type="project" value="InterPro"/>
</dbReference>
<dbReference type="AlphaFoldDB" id="A0A921ZTH8"/>
<protein>
    <recommendedName>
        <fullName evidence="6">Peptidase S1 domain-containing protein</fullName>
    </recommendedName>
</protein>
<keyword evidence="8" id="KW-1185">Reference proteome</keyword>
<keyword evidence="2" id="KW-0645">Protease</keyword>
<reference evidence="7" key="1">
    <citation type="journal article" date="2016" name="Insect Biochem. Mol. Biol.">
        <title>Multifaceted biological insights from a draft genome sequence of the tobacco hornworm moth, Manduca sexta.</title>
        <authorList>
            <person name="Kanost M.R."/>
            <person name="Arrese E.L."/>
            <person name="Cao X."/>
            <person name="Chen Y.R."/>
            <person name="Chellapilla S."/>
            <person name="Goldsmith M.R."/>
            <person name="Grosse-Wilde E."/>
            <person name="Heckel D.G."/>
            <person name="Herndon N."/>
            <person name="Jiang H."/>
            <person name="Papanicolaou A."/>
            <person name="Qu J."/>
            <person name="Soulages J.L."/>
            <person name="Vogel H."/>
            <person name="Walters J."/>
            <person name="Waterhouse R.M."/>
            <person name="Ahn S.J."/>
            <person name="Almeida F.C."/>
            <person name="An C."/>
            <person name="Aqrawi P."/>
            <person name="Bretschneider A."/>
            <person name="Bryant W.B."/>
            <person name="Bucks S."/>
            <person name="Chao H."/>
            <person name="Chevignon G."/>
            <person name="Christen J.M."/>
            <person name="Clarke D.F."/>
            <person name="Dittmer N.T."/>
            <person name="Ferguson L.C.F."/>
            <person name="Garavelou S."/>
            <person name="Gordon K.H.J."/>
            <person name="Gunaratna R.T."/>
            <person name="Han Y."/>
            <person name="Hauser F."/>
            <person name="He Y."/>
            <person name="Heidel-Fischer H."/>
            <person name="Hirsh A."/>
            <person name="Hu Y."/>
            <person name="Jiang H."/>
            <person name="Kalra D."/>
            <person name="Klinner C."/>
            <person name="Konig C."/>
            <person name="Kovar C."/>
            <person name="Kroll A.R."/>
            <person name="Kuwar S.S."/>
            <person name="Lee S.L."/>
            <person name="Lehman R."/>
            <person name="Li K."/>
            <person name="Li Z."/>
            <person name="Liang H."/>
            <person name="Lovelace S."/>
            <person name="Lu Z."/>
            <person name="Mansfield J.H."/>
            <person name="McCulloch K.J."/>
            <person name="Mathew T."/>
            <person name="Morton B."/>
            <person name="Muzny D.M."/>
            <person name="Neunemann D."/>
            <person name="Ongeri F."/>
            <person name="Pauchet Y."/>
            <person name="Pu L.L."/>
            <person name="Pyrousis I."/>
            <person name="Rao X.J."/>
            <person name="Redding A."/>
            <person name="Roesel C."/>
            <person name="Sanchez-Gracia A."/>
            <person name="Schaack S."/>
            <person name="Shukla A."/>
            <person name="Tetreau G."/>
            <person name="Wang Y."/>
            <person name="Xiong G.H."/>
            <person name="Traut W."/>
            <person name="Walsh T.K."/>
            <person name="Worley K.C."/>
            <person name="Wu D."/>
            <person name="Wu W."/>
            <person name="Wu Y.Q."/>
            <person name="Zhang X."/>
            <person name="Zou Z."/>
            <person name="Zucker H."/>
            <person name="Briscoe A.D."/>
            <person name="Burmester T."/>
            <person name="Clem R.J."/>
            <person name="Feyereisen R."/>
            <person name="Grimmelikhuijzen C.J.P."/>
            <person name="Hamodrakas S.J."/>
            <person name="Hansson B.S."/>
            <person name="Huguet E."/>
            <person name="Jermiin L.S."/>
            <person name="Lan Q."/>
            <person name="Lehman H.K."/>
            <person name="Lorenzen M."/>
            <person name="Merzendorfer H."/>
            <person name="Michalopoulos I."/>
            <person name="Morton D.B."/>
            <person name="Muthukrishnan S."/>
            <person name="Oakeshott J.G."/>
            <person name="Palmer W."/>
            <person name="Park Y."/>
            <person name="Passarelli A.L."/>
            <person name="Rozas J."/>
            <person name="Schwartz L.M."/>
            <person name="Smith W."/>
            <person name="Southgate A."/>
            <person name="Vilcinskas A."/>
            <person name="Vogt R."/>
            <person name="Wang P."/>
            <person name="Werren J."/>
            <person name="Yu X.Q."/>
            <person name="Zhou J.J."/>
            <person name="Brown S.J."/>
            <person name="Scherer S.E."/>
            <person name="Richards S."/>
            <person name="Blissard G.W."/>
        </authorList>
    </citation>
    <scope>NUCLEOTIDE SEQUENCE</scope>
</reference>
<keyword evidence="5" id="KW-1015">Disulfide bond</keyword>
<feature type="domain" description="Peptidase S1" evidence="6">
    <location>
        <begin position="26"/>
        <end position="250"/>
    </location>
</feature>
<dbReference type="SMART" id="SM00020">
    <property type="entry name" value="Tryp_SPc"/>
    <property type="match status" value="1"/>
</dbReference>
<evidence type="ECO:0000313" key="7">
    <source>
        <dbReference type="EMBL" id="KAG6463106.1"/>
    </source>
</evidence>
<comment type="similarity">
    <text evidence="1">Belongs to the peptidase S1 family.</text>
</comment>
<evidence type="ECO:0000256" key="4">
    <source>
        <dbReference type="ARBA" id="ARBA00022825"/>
    </source>
</evidence>
<dbReference type="Gene3D" id="2.40.10.10">
    <property type="entry name" value="Trypsin-like serine proteases"/>
    <property type="match status" value="1"/>
</dbReference>
<dbReference type="InterPro" id="IPR050430">
    <property type="entry name" value="Peptidase_S1"/>
</dbReference>
<dbReference type="InterPro" id="IPR001254">
    <property type="entry name" value="Trypsin_dom"/>
</dbReference>
<evidence type="ECO:0000256" key="5">
    <source>
        <dbReference type="ARBA" id="ARBA00023157"/>
    </source>
</evidence>
<dbReference type="Pfam" id="PF00089">
    <property type="entry name" value="Trypsin"/>
    <property type="match status" value="1"/>
</dbReference>
<evidence type="ECO:0000256" key="3">
    <source>
        <dbReference type="ARBA" id="ARBA00022801"/>
    </source>
</evidence>
<name>A0A921ZTH8_MANSE</name>
<sequence length="278" mass="30999">MIVLYTLLATVTSYRFLPQESLQVSLTTDALRKYISSSAESPYHVLIVYSSLYCSGALVRSKVVVTVASCMTVKEPKNAVVKIGSDTIVGYGQIIPVVEVKIHEYFKHLSSMDNDIAVLCLKHDVNLLPTAKKVIIVESEVALRIGTTLQVTGWGGPKMPGKFANVLLRSEMVVLNKSHCQKHYKHLLTSSNFCVKYQPERRLGDNGGPAVLNELLVGLVSFGATNIKEPHVAVLTNVSYFHRWILLNSSRLLKKYCIPKHDKDEKEIQDIHHQQDVA</sequence>
<dbReference type="GO" id="GO:0006508">
    <property type="term" value="P:proteolysis"/>
    <property type="evidence" value="ECO:0007669"/>
    <property type="project" value="UniProtKB-KW"/>
</dbReference>
<evidence type="ECO:0000259" key="6">
    <source>
        <dbReference type="PROSITE" id="PS50240"/>
    </source>
</evidence>
<evidence type="ECO:0000256" key="2">
    <source>
        <dbReference type="ARBA" id="ARBA00022670"/>
    </source>
</evidence>
<gene>
    <name evidence="7" type="ORF">O3G_MSEX013669</name>
</gene>
<dbReference type="SUPFAM" id="SSF50494">
    <property type="entry name" value="Trypsin-like serine proteases"/>
    <property type="match status" value="1"/>
</dbReference>
<comment type="caution">
    <text evidence="7">The sequence shown here is derived from an EMBL/GenBank/DDBJ whole genome shotgun (WGS) entry which is preliminary data.</text>
</comment>
<keyword evidence="4" id="KW-0720">Serine protease</keyword>
<dbReference type="InterPro" id="IPR043504">
    <property type="entry name" value="Peptidase_S1_PA_chymotrypsin"/>
</dbReference>
<dbReference type="PRINTS" id="PR00722">
    <property type="entry name" value="CHYMOTRYPSIN"/>
</dbReference>